<dbReference type="PROSITE" id="PS51257">
    <property type="entry name" value="PROKAR_LIPOPROTEIN"/>
    <property type="match status" value="1"/>
</dbReference>
<dbReference type="InterPro" id="IPR050894">
    <property type="entry name" value="EfeM/EfeO_iron_uptake"/>
</dbReference>
<dbReference type="RefSeq" id="WP_059287164.1">
    <property type="nucleotide sequence ID" value="NZ_LNQU01000158.1"/>
</dbReference>
<feature type="chain" id="PRO_5016353715" description="EfeO-type cupredoxin-like domain-containing protein" evidence="2">
    <location>
        <begin position="24"/>
        <end position="120"/>
    </location>
</feature>
<comment type="caution">
    <text evidence="4">The sequence shown here is derived from an EMBL/GenBank/DDBJ whole genome shotgun (WGS) entry which is preliminary data.</text>
</comment>
<dbReference type="PANTHER" id="PTHR39192">
    <property type="entry name" value="IRON UPTAKE SYSTEM COMPONENT EFEO"/>
    <property type="match status" value="1"/>
</dbReference>
<feature type="domain" description="EfeO-type cupredoxin-like" evidence="3">
    <location>
        <begin position="8"/>
        <end position="119"/>
    </location>
</feature>
<dbReference type="SUPFAM" id="SSF49503">
    <property type="entry name" value="Cupredoxins"/>
    <property type="match status" value="1"/>
</dbReference>
<dbReference type="GO" id="GO:0009279">
    <property type="term" value="C:cell outer membrane"/>
    <property type="evidence" value="ECO:0007669"/>
    <property type="project" value="UniProtKB-SubCell"/>
</dbReference>
<dbReference type="InterPro" id="IPR028096">
    <property type="entry name" value="EfeO_Cupredoxin"/>
</dbReference>
<evidence type="ECO:0000256" key="1">
    <source>
        <dbReference type="ARBA" id="ARBA00004459"/>
    </source>
</evidence>
<accession>A0A318JLB6</accession>
<evidence type="ECO:0000259" key="3">
    <source>
        <dbReference type="Pfam" id="PF13473"/>
    </source>
</evidence>
<dbReference type="EMBL" id="QJKC01000012">
    <property type="protein sequence ID" value="PXX44637.1"/>
    <property type="molecule type" value="Genomic_DNA"/>
</dbReference>
<dbReference type="OrthoDB" id="7348379at2"/>
<gene>
    <name evidence="4" type="ORF">DFR38_11256</name>
</gene>
<protein>
    <recommendedName>
        <fullName evidence="3">EfeO-type cupredoxin-like domain-containing protein</fullName>
    </recommendedName>
</protein>
<dbReference type="InterPro" id="IPR008972">
    <property type="entry name" value="Cupredoxin"/>
</dbReference>
<keyword evidence="5" id="KW-1185">Reference proteome</keyword>
<dbReference type="Gene3D" id="2.60.40.420">
    <property type="entry name" value="Cupredoxins - blue copper proteins"/>
    <property type="match status" value="1"/>
</dbReference>
<evidence type="ECO:0000256" key="2">
    <source>
        <dbReference type="SAM" id="SignalP"/>
    </source>
</evidence>
<sequence length="120" mass="12821">MSRVFPVVLLAALLAGCSKEAPAPQATVAAAAIPVVNVGISDEACQPMQLTVQRGKTQFLIKNNSSRTVEWEILKGVYVVEERENIAPGFSQKLTARLEPGTYAMTCGLLSNPHGVLIVE</sequence>
<reference evidence="4 5" key="1">
    <citation type="submission" date="2018-05" db="EMBL/GenBank/DDBJ databases">
        <title>Genomic Encyclopedia of Type Strains, Phase IV (KMG-IV): sequencing the most valuable type-strain genomes for metagenomic binning, comparative biology and taxonomic classification.</title>
        <authorList>
            <person name="Goeker M."/>
        </authorList>
    </citation>
    <scope>NUCLEOTIDE SEQUENCE [LARGE SCALE GENOMIC DNA]</scope>
    <source>
        <strain evidence="4 5">DSM 25134</strain>
    </source>
</reference>
<comment type="subcellular location">
    <subcellularLocation>
        <location evidence="1">Cell outer membrane</location>
        <topology evidence="1">Lipid-anchor</topology>
    </subcellularLocation>
</comment>
<feature type="signal peptide" evidence="2">
    <location>
        <begin position="1"/>
        <end position="23"/>
    </location>
</feature>
<dbReference type="AlphaFoldDB" id="A0A318JLB6"/>
<evidence type="ECO:0000313" key="4">
    <source>
        <dbReference type="EMBL" id="PXX44637.1"/>
    </source>
</evidence>
<dbReference type="Proteomes" id="UP000248395">
    <property type="component" value="Unassembled WGS sequence"/>
</dbReference>
<keyword evidence="2" id="KW-0732">Signal</keyword>
<dbReference type="Pfam" id="PF13473">
    <property type="entry name" value="Cupredoxin_1"/>
    <property type="match status" value="1"/>
</dbReference>
<evidence type="ECO:0000313" key="5">
    <source>
        <dbReference type="Proteomes" id="UP000248395"/>
    </source>
</evidence>
<organism evidence="4 5">
    <name type="scientific">Aquitalea magnusonii</name>
    <dbReference type="NCBI Taxonomy" id="332411"/>
    <lineage>
        <taxon>Bacteria</taxon>
        <taxon>Pseudomonadati</taxon>
        <taxon>Pseudomonadota</taxon>
        <taxon>Betaproteobacteria</taxon>
        <taxon>Neisseriales</taxon>
        <taxon>Chromobacteriaceae</taxon>
        <taxon>Aquitalea</taxon>
    </lineage>
</organism>
<dbReference type="PANTHER" id="PTHR39192:SF1">
    <property type="entry name" value="IRON UPTAKE SYSTEM COMPONENT EFEO"/>
    <property type="match status" value="1"/>
</dbReference>
<name>A0A318JLB6_9NEIS</name>
<proteinExistence type="predicted"/>